<dbReference type="InterPro" id="IPR000086">
    <property type="entry name" value="NUDIX_hydrolase_dom"/>
</dbReference>
<protein>
    <submittedName>
        <fullName evidence="5">NUDIX domain-containing protein</fullName>
    </submittedName>
</protein>
<dbReference type="Proteomes" id="UP001321047">
    <property type="component" value="Unassembled WGS sequence"/>
</dbReference>
<dbReference type="SUPFAM" id="SSF55811">
    <property type="entry name" value="Nudix"/>
    <property type="match status" value="1"/>
</dbReference>
<keyword evidence="6" id="KW-1185">Reference proteome</keyword>
<dbReference type="InterPro" id="IPR020084">
    <property type="entry name" value="NUDIX_hydrolase_CS"/>
</dbReference>
<dbReference type="CDD" id="cd02883">
    <property type="entry name" value="NUDIX_Hydrolase"/>
    <property type="match status" value="1"/>
</dbReference>
<dbReference type="EMBL" id="JAOPJZ010000029">
    <property type="protein sequence ID" value="MCU4754099.1"/>
    <property type="molecule type" value="Genomic_DNA"/>
</dbReference>
<organism evidence="5 6">
    <name type="scientific">Natronosalvus hydrolyticus</name>
    <dbReference type="NCBI Taxonomy" id="2979988"/>
    <lineage>
        <taxon>Archaea</taxon>
        <taxon>Methanobacteriati</taxon>
        <taxon>Methanobacteriota</taxon>
        <taxon>Stenosarchaea group</taxon>
        <taxon>Halobacteria</taxon>
        <taxon>Halobacteriales</taxon>
        <taxon>Natrialbaceae</taxon>
        <taxon>Natronosalvus</taxon>
    </lineage>
</organism>
<reference evidence="5 6" key="1">
    <citation type="submission" date="2022-09" db="EMBL/GenBank/DDBJ databases">
        <title>Enrichment on poylsaccharides allowed isolation of novel metabolic and taxonomic groups of Haloarchaea.</title>
        <authorList>
            <person name="Sorokin D.Y."/>
            <person name="Elcheninov A.G."/>
            <person name="Khizhniak T.V."/>
            <person name="Kolganova T.V."/>
            <person name="Kublanov I.V."/>
        </authorList>
    </citation>
    <scope>NUCLEOTIDE SEQUENCE [LARGE SCALE GENOMIC DNA]</scope>
    <source>
        <strain evidence="5 6">AArc-curdl1</strain>
    </source>
</reference>
<dbReference type="PROSITE" id="PS51462">
    <property type="entry name" value="NUDIX"/>
    <property type="match status" value="1"/>
</dbReference>
<dbReference type="AlphaFoldDB" id="A0AAP2ZDU2"/>
<feature type="compositionally biased region" description="Basic and acidic residues" evidence="3">
    <location>
        <begin position="10"/>
        <end position="22"/>
    </location>
</feature>
<feature type="region of interest" description="Disordered" evidence="3">
    <location>
        <begin position="1"/>
        <end position="22"/>
    </location>
</feature>
<dbReference type="GO" id="GO:0016787">
    <property type="term" value="F:hydrolase activity"/>
    <property type="evidence" value="ECO:0007669"/>
    <property type="project" value="UniProtKB-KW"/>
</dbReference>
<dbReference type="Pfam" id="PF00293">
    <property type="entry name" value="NUDIX"/>
    <property type="match status" value="1"/>
</dbReference>
<accession>A0AAP2ZDU2</accession>
<gene>
    <name evidence="5" type="ORF">OB919_19300</name>
</gene>
<evidence type="ECO:0000256" key="3">
    <source>
        <dbReference type="SAM" id="MobiDB-lite"/>
    </source>
</evidence>
<feature type="domain" description="Nudix hydrolase" evidence="4">
    <location>
        <begin position="41"/>
        <end position="171"/>
    </location>
</feature>
<dbReference type="PROSITE" id="PS00893">
    <property type="entry name" value="NUDIX_BOX"/>
    <property type="match status" value="1"/>
</dbReference>
<dbReference type="InterPro" id="IPR020476">
    <property type="entry name" value="Nudix_hydrolase"/>
</dbReference>
<evidence type="ECO:0000259" key="4">
    <source>
        <dbReference type="PROSITE" id="PS51462"/>
    </source>
</evidence>
<dbReference type="PANTHER" id="PTHR43046">
    <property type="entry name" value="GDP-MANNOSE MANNOSYL HYDROLASE"/>
    <property type="match status" value="1"/>
</dbReference>
<keyword evidence="2" id="KW-0378">Hydrolase</keyword>
<proteinExistence type="predicted"/>
<evidence type="ECO:0000313" key="6">
    <source>
        <dbReference type="Proteomes" id="UP001321047"/>
    </source>
</evidence>
<name>A0AAP2ZDU2_9EURY</name>
<dbReference type="InterPro" id="IPR015797">
    <property type="entry name" value="NUDIX_hydrolase-like_dom_sf"/>
</dbReference>
<evidence type="ECO:0000256" key="2">
    <source>
        <dbReference type="ARBA" id="ARBA00022801"/>
    </source>
</evidence>
<dbReference type="PANTHER" id="PTHR43046:SF14">
    <property type="entry name" value="MUTT_NUDIX FAMILY PROTEIN"/>
    <property type="match status" value="1"/>
</dbReference>
<comment type="caution">
    <text evidence="5">The sequence shown here is derived from an EMBL/GenBank/DDBJ whole genome shotgun (WGS) entry which is preliminary data.</text>
</comment>
<comment type="cofactor">
    <cofactor evidence="1">
        <name>Mg(2+)</name>
        <dbReference type="ChEBI" id="CHEBI:18420"/>
    </cofactor>
</comment>
<dbReference type="RefSeq" id="WP_342810404.1">
    <property type="nucleotide sequence ID" value="NZ_JAOPJZ010000029.1"/>
</dbReference>
<evidence type="ECO:0000313" key="5">
    <source>
        <dbReference type="EMBL" id="MCU4754099.1"/>
    </source>
</evidence>
<sequence length="171" mass="18806">MTDSTPLDPTSHESRDVPREQQELTLSASHLEALEPWATDGTARAAAARVTDELGRIALIKNGWTDGWFLPGGAVEPGESSRDAARREIREETGLEATIEHPLVVLEQTYVDEADGETWYTAQFIVFNASATGPIPDASSLGVDDEPIHAARWFESLPERIHDGDLLRPYL</sequence>
<evidence type="ECO:0000256" key="1">
    <source>
        <dbReference type="ARBA" id="ARBA00001946"/>
    </source>
</evidence>
<dbReference type="PRINTS" id="PR00502">
    <property type="entry name" value="NUDIXFAMILY"/>
</dbReference>
<dbReference type="Gene3D" id="3.90.79.10">
    <property type="entry name" value="Nucleoside Triphosphate Pyrophosphohydrolase"/>
    <property type="match status" value="1"/>
</dbReference>